<dbReference type="CDD" id="cd00130">
    <property type="entry name" value="PAS"/>
    <property type="match status" value="2"/>
</dbReference>
<dbReference type="SUPFAM" id="SSF47384">
    <property type="entry name" value="Homodimeric domain of signal transducing histidine kinase"/>
    <property type="match status" value="1"/>
</dbReference>
<dbReference type="Pfam" id="PF00072">
    <property type="entry name" value="Response_reg"/>
    <property type="match status" value="1"/>
</dbReference>
<evidence type="ECO:0000313" key="10">
    <source>
        <dbReference type="EMBL" id="KTR02244.1"/>
    </source>
</evidence>
<feature type="region of interest" description="Disordered" evidence="5">
    <location>
        <begin position="1"/>
        <end position="24"/>
    </location>
</feature>
<dbReference type="InterPro" id="IPR005467">
    <property type="entry name" value="His_kinase_dom"/>
</dbReference>
<keyword evidence="11" id="KW-1185">Reference proteome</keyword>
<dbReference type="Proteomes" id="UP000078529">
    <property type="component" value="Unassembled WGS sequence"/>
</dbReference>
<dbReference type="PANTHER" id="PTHR43065:SF42">
    <property type="entry name" value="TWO-COMPONENT SENSOR PPRA"/>
    <property type="match status" value="1"/>
</dbReference>
<keyword evidence="10" id="KW-0808">Transferase</keyword>
<dbReference type="CDD" id="cd00082">
    <property type="entry name" value="HisKA"/>
    <property type="match status" value="1"/>
</dbReference>
<dbReference type="SUPFAM" id="SSF52172">
    <property type="entry name" value="CheY-like"/>
    <property type="match status" value="1"/>
</dbReference>
<keyword evidence="3 4" id="KW-0597">Phosphoprotein</keyword>
<evidence type="ECO:0000259" key="7">
    <source>
        <dbReference type="PROSITE" id="PS50109"/>
    </source>
</evidence>
<comment type="caution">
    <text evidence="10">The sequence shown here is derived from an EMBL/GenBank/DDBJ whole genome shotgun (WGS) entry which is preliminary data.</text>
</comment>
<comment type="catalytic activity">
    <reaction evidence="1">
        <text>ATP + protein L-histidine = ADP + protein N-phospho-L-histidine.</text>
        <dbReference type="EC" id="2.7.13.3"/>
    </reaction>
</comment>
<keyword evidence="10" id="KW-0418">Kinase</keyword>
<proteinExistence type="predicted"/>
<dbReference type="InterPro" id="IPR003594">
    <property type="entry name" value="HATPase_dom"/>
</dbReference>
<feature type="transmembrane region" description="Helical" evidence="6">
    <location>
        <begin position="60"/>
        <end position="85"/>
    </location>
</feature>
<dbReference type="PROSITE" id="PS50110">
    <property type="entry name" value="RESPONSE_REGULATORY"/>
    <property type="match status" value="1"/>
</dbReference>
<dbReference type="EC" id="2.7.13.3" evidence="2"/>
<reference evidence="10 11" key="1">
    <citation type="journal article" date="2016" name="Front. Microbiol.">
        <title>Genomic Resource of Rice Seed Associated Bacteria.</title>
        <authorList>
            <person name="Midha S."/>
            <person name="Bansal K."/>
            <person name="Sharma S."/>
            <person name="Kumar N."/>
            <person name="Patil P.P."/>
            <person name="Chaudhry V."/>
            <person name="Patil P.B."/>
        </authorList>
    </citation>
    <scope>NUCLEOTIDE SEQUENCE [LARGE SCALE GENOMIC DNA]</scope>
    <source>
        <strain evidence="10 11">NS365</strain>
    </source>
</reference>
<accession>A0A175RH62</accession>
<dbReference type="RefSeq" id="WP_058602461.1">
    <property type="nucleotide sequence ID" value="NZ_LDQA01000084.1"/>
</dbReference>
<dbReference type="InterPro" id="IPR036097">
    <property type="entry name" value="HisK_dim/P_sf"/>
</dbReference>
<dbReference type="InterPro" id="IPR011006">
    <property type="entry name" value="CheY-like_superfamily"/>
</dbReference>
<dbReference type="PANTHER" id="PTHR43065">
    <property type="entry name" value="SENSOR HISTIDINE KINASE"/>
    <property type="match status" value="1"/>
</dbReference>
<dbReference type="EMBL" id="LDQA01000084">
    <property type="protein sequence ID" value="KTR02244.1"/>
    <property type="molecule type" value="Genomic_DNA"/>
</dbReference>
<dbReference type="Gene3D" id="3.40.50.2300">
    <property type="match status" value="1"/>
</dbReference>
<dbReference type="PROSITE" id="PS50112">
    <property type="entry name" value="PAS"/>
    <property type="match status" value="1"/>
</dbReference>
<evidence type="ECO:0000259" key="9">
    <source>
        <dbReference type="PROSITE" id="PS50112"/>
    </source>
</evidence>
<dbReference type="InterPro" id="IPR013656">
    <property type="entry name" value="PAS_4"/>
</dbReference>
<dbReference type="PATRIC" id="fig|401562.4.peg.4715"/>
<evidence type="ECO:0000256" key="3">
    <source>
        <dbReference type="ARBA" id="ARBA00022553"/>
    </source>
</evidence>
<dbReference type="InterPro" id="IPR003661">
    <property type="entry name" value="HisK_dim/P_dom"/>
</dbReference>
<dbReference type="SMART" id="SM00388">
    <property type="entry name" value="HisKA"/>
    <property type="match status" value="1"/>
</dbReference>
<dbReference type="InterPro" id="IPR004358">
    <property type="entry name" value="Sig_transdc_His_kin-like_C"/>
</dbReference>
<dbReference type="InterPro" id="IPR001789">
    <property type="entry name" value="Sig_transdc_resp-reg_receiver"/>
</dbReference>
<dbReference type="Pfam" id="PF02518">
    <property type="entry name" value="HATPase_c"/>
    <property type="match status" value="1"/>
</dbReference>
<sequence length="856" mass="93541">MHGASPVEQTAPVAPTPLSDKPLIDRHPDSTGVRRILFLAGFLFVFAATLALFGHVYGAIALLGIFGLLAMVGIAAVFGLALGLLQFGFKRMDQGIAKAFLDDLPTGTLVTDRRGRVVYANRAYGVRTGAQSAGEVRTLERLLSREPEASEAIYRLANLAQEGMVGQEEFRLTRELGSRTAETSPRWYRASVRPLTAENGSLQVWQIADITPEREEQESFFRDLQHAIDYLDHAPAGFFAADDSGRLGYINATLAEWLRIDLASFKPYGPSIFDYLREEDAALLRRTKHIRDDSGISSVDLDLVTSSGQRLPVRLLRNFAPAGERLKGVTRTLVLNRVGAGEQEQALRAAEVRFTRFFNSSPMAIAALDANGRIARANGAFGRLFGEGAAIGAQPIMDCVRDENREAIRQALQAAARGQADIPPVDAELLSEPVRSTRLYVSANADIHDGTGEVAILYGVDITQQRTLEDQFAKSQKMQAIGNLAGGIAHDFNNVLTIITASVDFLLLNHRSGDPSFQDLLLIKQSANRAASLVRQLLAYSRRQTMRPKMLNLTDVIADMHLLLKRISGDLVKLERHHARDLWPVMADIGQFEQVVTNLVQNARDAMATQGTVTISTRNVSAAEVPGFGYGELIEADYVLMEVSDTGSGMPADVAERIFEPFFTTKEIGKGTGLGLSMVYGIVKQSGGFIFVESRQGEGTVFRIFLPRHIPAEIAAPRPEQSGVQAAGAKMDLSGTASILLVEDEDNVRAGNVRALKMRGYDVHEAASGLEALDVMEELDGKVDLVVSDVVMPEMDGPTLLREMRKVRPDLKFIFVSGYAEDAFAKNLPEGEKFGFLPKPFSLRDLAVAVKEALEE</sequence>
<dbReference type="GO" id="GO:0000155">
    <property type="term" value="F:phosphorelay sensor kinase activity"/>
    <property type="evidence" value="ECO:0007669"/>
    <property type="project" value="InterPro"/>
</dbReference>
<dbReference type="NCBIfam" id="TIGR00229">
    <property type="entry name" value="sensory_box"/>
    <property type="match status" value="1"/>
</dbReference>
<evidence type="ECO:0000256" key="6">
    <source>
        <dbReference type="SAM" id="Phobius"/>
    </source>
</evidence>
<dbReference type="Gene3D" id="3.30.565.10">
    <property type="entry name" value="Histidine kinase-like ATPase, C-terminal domain"/>
    <property type="match status" value="1"/>
</dbReference>
<feature type="domain" description="Response regulatory" evidence="8">
    <location>
        <begin position="738"/>
        <end position="854"/>
    </location>
</feature>
<dbReference type="SMART" id="SM00448">
    <property type="entry name" value="REC"/>
    <property type="match status" value="1"/>
</dbReference>
<evidence type="ECO:0000256" key="5">
    <source>
        <dbReference type="SAM" id="MobiDB-lite"/>
    </source>
</evidence>
<dbReference type="SUPFAM" id="SSF55874">
    <property type="entry name" value="ATPase domain of HSP90 chaperone/DNA topoisomerase II/histidine kinase"/>
    <property type="match status" value="1"/>
</dbReference>
<keyword evidence="6" id="KW-0472">Membrane</keyword>
<feature type="transmembrane region" description="Helical" evidence="6">
    <location>
        <begin position="36"/>
        <end position="54"/>
    </location>
</feature>
<evidence type="ECO:0000256" key="1">
    <source>
        <dbReference type="ARBA" id="ARBA00000085"/>
    </source>
</evidence>
<dbReference type="PROSITE" id="PS50109">
    <property type="entry name" value="HIS_KIN"/>
    <property type="match status" value="1"/>
</dbReference>
<evidence type="ECO:0000256" key="4">
    <source>
        <dbReference type="PROSITE-ProRule" id="PRU00169"/>
    </source>
</evidence>
<dbReference type="Pfam" id="PF08448">
    <property type="entry name" value="PAS_4"/>
    <property type="match status" value="2"/>
</dbReference>
<organism evidence="10 11">
    <name type="scientific">Aureimonas ureilytica</name>
    <dbReference type="NCBI Taxonomy" id="401562"/>
    <lineage>
        <taxon>Bacteria</taxon>
        <taxon>Pseudomonadati</taxon>
        <taxon>Pseudomonadota</taxon>
        <taxon>Alphaproteobacteria</taxon>
        <taxon>Hyphomicrobiales</taxon>
        <taxon>Aurantimonadaceae</taxon>
        <taxon>Aureimonas</taxon>
    </lineage>
</organism>
<feature type="modified residue" description="4-aspartylphosphate" evidence="4">
    <location>
        <position position="789"/>
    </location>
</feature>
<dbReference type="Gene3D" id="3.30.450.20">
    <property type="entry name" value="PAS domain"/>
    <property type="match status" value="2"/>
</dbReference>
<dbReference type="SMART" id="SM00387">
    <property type="entry name" value="HATPase_c"/>
    <property type="match status" value="1"/>
</dbReference>
<evidence type="ECO:0000256" key="2">
    <source>
        <dbReference type="ARBA" id="ARBA00012438"/>
    </source>
</evidence>
<dbReference type="Gene3D" id="1.10.287.130">
    <property type="match status" value="1"/>
</dbReference>
<evidence type="ECO:0000259" key="8">
    <source>
        <dbReference type="PROSITE" id="PS50110"/>
    </source>
</evidence>
<keyword evidence="6" id="KW-1133">Transmembrane helix</keyword>
<dbReference type="AlphaFoldDB" id="A0A175RH62"/>
<dbReference type="InterPro" id="IPR000014">
    <property type="entry name" value="PAS"/>
</dbReference>
<evidence type="ECO:0000313" key="11">
    <source>
        <dbReference type="Proteomes" id="UP000078529"/>
    </source>
</evidence>
<dbReference type="SUPFAM" id="SSF55785">
    <property type="entry name" value="PYP-like sensor domain (PAS domain)"/>
    <property type="match status" value="3"/>
</dbReference>
<dbReference type="NCBIfam" id="NF046020">
    <property type="entry name" value="HisKinCckABruc"/>
    <property type="match status" value="1"/>
</dbReference>
<feature type="domain" description="Histidine kinase" evidence="7">
    <location>
        <begin position="487"/>
        <end position="710"/>
    </location>
</feature>
<dbReference type="InterPro" id="IPR036890">
    <property type="entry name" value="HATPase_C_sf"/>
</dbReference>
<dbReference type="PRINTS" id="PR00344">
    <property type="entry name" value="BCTRLSENSOR"/>
</dbReference>
<dbReference type="SMART" id="SM00091">
    <property type="entry name" value="PAS"/>
    <property type="match status" value="3"/>
</dbReference>
<feature type="domain" description="PAS" evidence="9">
    <location>
        <begin position="350"/>
        <end position="419"/>
    </location>
</feature>
<dbReference type="InterPro" id="IPR035965">
    <property type="entry name" value="PAS-like_dom_sf"/>
</dbReference>
<dbReference type="FunFam" id="1.10.287.130:FF:000037">
    <property type="entry name" value="Hybrid sensor histidine kinase/response regulator"/>
    <property type="match status" value="1"/>
</dbReference>
<protein>
    <recommendedName>
        <fullName evidence="2">histidine kinase</fullName>
        <ecNumber evidence="2">2.7.13.3</ecNumber>
    </recommendedName>
</protein>
<name>A0A175RH62_9HYPH</name>
<keyword evidence="6" id="KW-0812">Transmembrane</keyword>
<gene>
    <name evidence="10" type="ORF">NS365_22080</name>
</gene>